<comment type="similarity">
    <text evidence="3">Belongs to the peptidase M16 family.</text>
</comment>
<gene>
    <name evidence="16" type="primary">pqqF</name>
    <name evidence="16" type="ORF">WH298_18730</name>
</gene>
<evidence type="ECO:0000256" key="5">
    <source>
        <dbReference type="ARBA" id="ARBA00022670"/>
    </source>
</evidence>
<organism evidence="16 17">
    <name type="scientific">Pantoea nemavictus</name>
    <dbReference type="NCBI Taxonomy" id="2726955"/>
    <lineage>
        <taxon>Bacteria</taxon>
        <taxon>Pseudomonadati</taxon>
        <taxon>Pseudomonadota</taxon>
        <taxon>Gammaproteobacteria</taxon>
        <taxon>Enterobacterales</taxon>
        <taxon>Erwiniaceae</taxon>
        <taxon>Pantoea</taxon>
    </lineage>
</organism>
<dbReference type="SUPFAM" id="SSF63411">
    <property type="entry name" value="LuxS/MPP-like metallohydrolase"/>
    <property type="match status" value="2"/>
</dbReference>
<keyword evidence="17" id="KW-1185">Reference proteome</keyword>
<dbReference type="Pfam" id="PF22456">
    <property type="entry name" value="PqqF-like_C_4"/>
    <property type="match status" value="1"/>
</dbReference>
<comment type="cofactor">
    <cofactor evidence="1">
        <name>Zn(2+)</name>
        <dbReference type="ChEBI" id="CHEBI:29105"/>
    </cofactor>
</comment>
<evidence type="ECO:0000256" key="11">
    <source>
        <dbReference type="ARBA" id="ARBA00024932"/>
    </source>
</evidence>
<evidence type="ECO:0000256" key="6">
    <source>
        <dbReference type="ARBA" id="ARBA00022723"/>
    </source>
</evidence>
<accession>A0ABU8PWW7</accession>
<evidence type="ECO:0000256" key="4">
    <source>
        <dbReference type="ARBA" id="ARBA00015088"/>
    </source>
</evidence>
<keyword evidence="7 16" id="KW-0378">Hydrolase</keyword>
<evidence type="ECO:0000256" key="1">
    <source>
        <dbReference type="ARBA" id="ARBA00001947"/>
    </source>
</evidence>
<evidence type="ECO:0000259" key="13">
    <source>
        <dbReference type="Pfam" id="PF00675"/>
    </source>
</evidence>
<keyword evidence="8" id="KW-0862">Zinc</keyword>
<keyword evidence="10" id="KW-0482">Metalloprotease</keyword>
<reference evidence="16 17" key="1">
    <citation type="submission" date="2023-12" db="EMBL/GenBank/DDBJ databases">
        <title>Gut-associated functions are favored during microbiome assembly across C. elegans life.</title>
        <authorList>
            <person name="Zimmermann J."/>
        </authorList>
    </citation>
    <scope>NUCLEOTIDE SEQUENCE [LARGE SCALE GENOMIC DNA]</scope>
    <source>
        <strain evidence="16 17">BIGb0393</strain>
    </source>
</reference>
<feature type="domain" description="Coenzyme PQQ synthesis protein F-like C-terminal lobe" evidence="15">
    <location>
        <begin position="633"/>
        <end position="726"/>
    </location>
</feature>
<name>A0ABU8PWW7_9GAMM</name>
<evidence type="ECO:0000256" key="8">
    <source>
        <dbReference type="ARBA" id="ARBA00022833"/>
    </source>
</evidence>
<evidence type="ECO:0000256" key="12">
    <source>
        <dbReference type="ARBA" id="ARBA00030977"/>
    </source>
</evidence>
<dbReference type="EMBL" id="JBBGZW010000001">
    <property type="protein sequence ID" value="MEJ5047218.1"/>
    <property type="molecule type" value="Genomic_DNA"/>
</dbReference>
<keyword evidence="5" id="KW-0645">Protease</keyword>
<proteinExistence type="inferred from homology"/>
<evidence type="ECO:0000256" key="7">
    <source>
        <dbReference type="ARBA" id="ARBA00022801"/>
    </source>
</evidence>
<dbReference type="PANTHER" id="PTHR43690">
    <property type="entry name" value="NARDILYSIN"/>
    <property type="match status" value="1"/>
</dbReference>
<dbReference type="InterPro" id="IPR011249">
    <property type="entry name" value="Metalloenz_LuxS/M16"/>
</dbReference>
<dbReference type="InterPro" id="IPR054734">
    <property type="entry name" value="PqqF-like_C_4"/>
</dbReference>
<dbReference type="InterPro" id="IPR001431">
    <property type="entry name" value="Pept_M16_Zn_BS"/>
</dbReference>
<feature type="domain" description="Coenzyme PQQ synthesis protein F N-terminal lobe" evidence="14">
    <location>
        <begin position="254"/>
        <end position="365"/>
    </location>
</feature>
<dbReference type="InterPro" id="IPR054740">
    <property type="entry name" value="PqqF_N_2"/>
</dbReference>
<dbReference type="Pfam" id="PF00675">
    <property type="entry name" value="Peptidase_M16"/>
    <property type="match status" value="1"/>
</dbReference>
<evidence type="ECO:0000256" key="10">
    <source>
        <dbReference type="ARBA" id="ARBA00023049"/>
    </source>
</evidence>
<keyword evidence="9" id="KW-0884">PQQ biosynthesis</keyword>
<dbReference type="RefSeq" id="WP_180823544.1">
    <property type="nucleotide sequence ID" value="NZ_JACAWY010000001.1"/>
</dbReference>
<dbReference type="Pfam" id="PF22454">
    <property type="entry name" value="PQQ_syn_pqqF_N_2"/>
    <property type="match status" value="1"/>
</dbReference>
<dbReference type="NCBIfam" id="TIGR02110">
    <property type="entry name" value="PQQ_syn_pqqF"/>
    <property type="match status" value="1"/>
</dbReference>
<protein>
    <recommendedName>
        <fullName evidence="4">Coenzyme PQQ synthesis protein F</fullName>
    </recommendedName>
    <alternativeName>
        <fullName evidence="12">Pyrroloquinoline quinone biosynthesis protein F</fullName>
    </alternativeName>
</protein>
<dbReference type="InterPro" id="IPR050626">
    <property type="entry name" value="Peptidase_M16"/>
</dbReference>
<evidence type="ECO:0000256" key="2">
    <source>
        <dbReference type="ARBA" id="ARBA00004886"/>
    </source>
</evidence>
<dbReference type="GO" id="GO:0016787">
    <property type="term" value="F:hydrolase activity"/>
    <property type="evidence" value="ECO:0007669"/>
    <property type="project" value="UniProtKB-KW"/>
</dbReference>
<evidence type="ECO:0000259" key="14">
    <source>
        <dbReference type="Pfam" id="PF22454"/>
    </source>
</evidence>
<dbReference type="PROSITE" id="PS00143">
    <property type="entry name" value="INSULINASE"/>
    <property type="match status" value="1"/>
</dbReference>
<comment type="caution">
    <text evidence="16">The sequence shown here is derived from an EMBL/GenBank/DDBJ whole genome shotgun (WGS) entry which is preliminary data.</text>
</comment>
<dbReference type="Gene3D" id="3.30.830.10">
    <property type="entry name" value="Metalloenzyme, LuxS/M16 peptidase-like"/>
    <property type="match status" value="2"/>
</dbReference>
<feature type="domain" description="Peptidase M16 N-terminal" evidence="13">
    <location>
        <begin position="16"/>
        <end position="145"/>
    </location>
</feature>
<evidence type="ECO:0000259" key="15">
    <source>
        <dbReference type="Pfam" id="PF22456"/>
    </source>
</evidence>
<dbReference type="PANTHER" id="PTHR43690:SF18">
    <property type="entry name" value="INSULIN-DEGRADING ENZYME-RELATED"/>
    <property type="match status" value="1"/>
</dbReference>
<keyword evidence="6" id="KW-0479">Metal-binding</keyword>
<evidence type="ECO:0000256" key="3">
    <source>
        <dbReference type="ARBA" id="ARBA00007261"/>
    </source>
</evidence>
<evidence type="ECO:0000313" key="17">
    <source>
        <dbReference type="Proteomes" id="UP001362100"/>
    </source>
</evidence>
<comment type="pathway">
    <text evidence="2">Cofactor biosynthesis; pyrroloquinoline quinone biosynthesis.</text>
</comment>
<dbReference type="InterPro" id="IPR011765">
    <property type="entry name" value="Pept_M16_N"/>
</dbReference>
<evidence type="ECO:0000256" key="9">
    <source>
        <dbReference type="ARBA" id="ARBA00022905"/>
    </source>
</evidence>
<sequence length="774" mass="85952">MNARQITLANGLRCYLHHQPGARDAAALMRVQAGSLDEPDRWPGLAHLLEHLLFCGSENFSDDNRLMPWVQQQGGQVNATTQLSRSAFFCQLPAVALSAGVQRLCDMLAAPLLTSQAIQQEVAVIDAEYQLLQSHAETLSEAALLDALQGRFQRFRVGSRAAFGDNVTDLRAALQAFHQHWYHADNMQLWLQGPQSLDELAQLASLFGSGLLTGGATPAAIEPLLLPGDGLLQLAGEESFWLTLLIDGDELTIRDNVTLLNTFWQDEAPGSLMALLRREGLCQSFNAQWLWQDTQHALLALRFSAVQLAPAQAQRIEHYFWQHLTALRGAHARQHQHYAQLAQQDFAAASALEQLRGRALGFAPGLTVPANLTDFASALPHCPRRRLLTQQQLKGIPQQKQGFTLPLAEWLPQPWVAIEPATFHFYPASAQLSLPRLPPVAQPLPVIAPVQSVETLLLRPAFYQLLRDEEAQARQRLLRPVLAELRHAGGNGSWQQKQGSWQLVLNLPACADRALLSVHQALQALNAPAQDQLVTTTHSIVIRQLLAALPGKLIPPQATPPWLVAWCGIEGALSQRVAHLLSDFSPELARYAPPAMLHRGVMPVACDGSDQALLLFMPLPHADNASLAALRTLALMLETRFFQQLRVEKQIGYVVSARYQRVADVDGLLLALQSPNIPWRTLLGHCKRFMRDMLAEIAAIPAANLAAWQANLAMQCLNQDNSERAQEALRQQFGLPILNRAAIQSLTLQQLQQLHYRLLRERHRWLILFANKME</sequence>
<dbReference type="InterPro" id="IPR011844">
    <property type="entry name" value="PQQ_synth_PqqF"/>
</dbReference>
<comment type="function">
    <text evidence="11">Required for coenzyme pyrroloquinoline quinone (PQQ) biosynthesis. It is thought that this protein is a protease that cleaves peptides bond in a small peptide (gene pqqA), providing the glutamate and tyrosine residues which are necessary for the synthesis of PQQ.</text>
</comment>
<evidence type="ECO:0000313" key="16">
    <source>
        <dbReference type="EMBL" id="MEJ5047218.1"/>
    </source>
</evidence>
<dbReference type="Proteomes" id="UP001362100">
    <property type="component" value="Unassembled WGS sequence"/>
</dbReference>